<dbReference type="InterPro" id="IPR043519">
    <property type="entry name" value="NT_sf"/>
</dbReference>
<dbReference type="Pfam" id="PF13374">
    <property type="entry name" value="TPR_10"/>
    <property type="match status" value="2"/>
</dbReference>
<gene>
    <name evidence="5" type="primary">LOC109486522</name>
</gene>
<dbReference type="GeneID" id="109486522"/>
<sequence>MPWPPTAMESPPKYHTNRKERVTTRKVLHGILTRTGTAAVRQFLLRNLPPAPSGSLELPDVLLSKKPLLSRLLHGTAGQPKALRPYQYKMLFPAMGEPDIGLWDIPTMYALIRYMCDVMPPHWLGWERFPDKHDTQPVHDVIRIRFLHRAMFSETHGRIPEEKLNSYWSCLKSVLERLANYYGKSFSDEVLFGIQSLSRPTSTVVSSTRSSVPFAPRRLQSRPQSAGPQARTQGTAMASVIGTTDLQTAGTLDPHQHSSFLDLVRQGDTDFSSGQLDGAENNFASALRVVHRRDDAVSLTQQAACLEKLGLVHLQRARGTRHPRDYKTAVALYNAAVARGKELPARELMNKLIHCLDMALKAVAVEMAGARTQGAIDKLTYSADLPHKRTVQSLRNYAMERMQYLESRYTYTVSADQDPFRSLAEKQRGETVRILYRKMSDTIKRVVSAMVQECVTIQGKPPCPFAIVAFGSLAREEATPYTDLNLAVLLPESAEADSDHLSYFGKLVILLDLKMLNLGETVLSSIGIKSLNDAGSSNPLDDWFLDTVTKRGFCLGRWELSGREPVPITTPTRLAQFQIKESRCQPSDWTKVTLVEGEQALVDAYEGSLNSHLSRYSNFGNKIPVLANDKACEEILELSRRFGSPVIDTDNETMIHDVARELQFLPSRMVAVLGLYYGVTYKNPWAIVDELGRRGVLRPNDVHHLKVAASIGAEVRLRTQFAAGGKKDAVRSLSQVCGRELIFRFYFTISPLQDMLHKFAQDMVSRRRSGPRQLNLSRTVLIDDSLRVRGNIHLKLLEYGAAEQSFSDMIHENVTDAGAMVDYGRTLLGVGNYTSAVSFFDRALSMMELMYGEGLITPIAIRALYYSAVAASDLGDYAVAMAYLDKALKIAGKLYGKDAPHVEVATIRQRLGEAQGKTGDHFAAMSQFQTSLEIRKYLHRNEGNHPAISKLIIALGETLTNCQQHEKAAACYEEALRMRRTLHGAPESHPSVASALNNLGASLQSSGESIRAIECHEEALRIYRQLYGERCDHRAIADTLTHLGVALFGDQQSVKAVQTHTEALEMKRRIFGEEAQQESIAETLGHLARTYKAMGEEGKASEYTAQEYTMTRAVYGKAHGIGSNTFMTDDRSSTVSPDLEFDR</sequence>
<organism evidence="4 5">
    <name type="scientific">Branchiostoma belcheri</name>
    <name type="common">Amphioxus</name>
    <dbReference type="NCBI Taxonomy" id="7741"/>
    <lineage>
        <taxon>Eukaryota</taxon>
        <taxon>Metazoa</taxon>
        <taxon>Chordata</taxon>
        <taxon>Cephalochordata</taxon>
        <taxon>Leptocardii</taxon>
        <taxon>Amphioxiformes</taxon>
        <taxon>Branchiostomatidae</taxon>
        <taxon>Branchiostoma</taxon>
    </lineage>
</organism>
<feature type="domain" description="DZIP3-like HEPN" evidence="3">
    <location>
        <begin position="61"/>
        <end position="181"/>
    </location>
</feature>
<reference evidence="5" key="1">
    <citation type="submission" date="2025-08" db="UniProtKB">
        <authorList>
            <consortium name="RefSeq"/>
        </authorList>
    </citation>
    <scope>IDENTIFICATION</scope>
    <source>
        <tissue evidence="5">Gonad</tissue>
    </source>
</reference>
<dbReference type="SUPFAM" id="SSF48452">
    <property type="entry name" value="TPR-like"/>
    <property type="match status" value="1"/>
</dbReference>
<dbReference type="Gene3D" id="1.25.40.10">
    <property type="entry name" value="Tetratricopeptide repeat domain"/>
    <property type="match status" value="3"/>
</dbReference>
<evidence type="ECO:0000313" key="4">
    <source>
        <dbReference type="Proteomes" id="UP000515135"/>
    </source>
</evidence>
<dbReference type="InterPro" id="IPR011990">
    <property type="entry name" value="TPR-like_helical_dom_sf"/>
</dbReference>
<feature type="compositionally biased region" description="Polar residues" evidence="1">
    <location>
        <begin position="221"/>
        <end position="235"/>
    </location>
</feature>
<evidence type="ECO:0000259" key="3">
    <source>
        <dbReference type="Pfam" id="PF18738"/>
    </source>
</evidence>
<dbReference type="SMART" id="SM00028">
    <property type="entry name" value="TPR"/>
    <property type="match status" value="6"/>
</dbReference>
<dbReference type="PANTHER" id="PTHR19959">
    <property type="entry name" value="KINESIN LIGHT CHAIN"/>
    <property type="match status" value="1"/>
</dbReference>
<dbReference type="InterPro" id="IPR041249">
    <property type="entry name" value="HEPN_DZIP3"/>
</dbReference>
<proteinExistence type="predicted"/>
<dbReference type="Pfam" id="PF13424">
    <property type="entry name" value="TPR_12"/>
    <property type="match status" value="1"/>
</dbReference>
<dbReference type="KEGG" id="bbel:109486522"/>
<evidence type="ECO:0000256" key="1">
    <source>
        <dbReference type="SAM" id="MobiDB-lite"/>
    </source>
</evidence>
<name>A0A6P5AS62_BRABE</name>
<evidence type="ECO:0000313" key="5">
    <source>
        <dbReference type="RefSeq" id="XP_019645917.1"/>
    </source>
</evidence>
<dbReference type="RefSeq" id="XP_019645917.1">
    <property type="nucleotide sequence ID" value="XM_019790358.1"/>
</dbReference>
<keyword evidence="4" id="KW-1185">Reference proteome</keyword>
<dbReference type="GO" id="GO:0008773">
    <property type="term" value="F:[protein-PII] uridylyltransferase activity"/>
    <property type="evidence" value="ECO:0007669"/>
    <property type="project" value="InterPro"/>
</dbReference>
<dbReference type="InterPro" id="IPR005105">
    <property type="entry name" value="GlnD_Uridyltrans_N"/>
</dbReference>
<evidence type="ECO:0000259" key="2">
    <source>
        <dbReference type="Pfam" id="PF03445"/>
    </source>
</evidence>
<protein>
    <submittedName>
        <fullName evidence="5">Uncharacterized protein LOC109486522</fullName>
    </submittedName>
</protein>
<dbReference type="AlphaFoldDB" id="A0A6P5AS62"/>
<dbReference type="OrthoDB" id="9980361at2759"/>
<dbReference type="PANTHER" id="PTHR19959:SF119">
    <property type="entry name" value="FUNGAL LIPASE-LIKE DOMAIN-CONTAINING PROTEIN"/>
    <property type="match status" value="1"/>
</dbReference>
<dbReference type="Pfam" id="PF18738">
    <property type="entry name" value="HEPN_DZIP3"/>
    <property type="match status" value="1"/>
</dbReference>
<feature type="region of interest" description="Disordered" evidence="1">
    <location>
        <begin position="1"/>
        <end position="20"/>
    </location>
</feature>
<feature type="region of interest" description="Disordered" evidence="1">
    <location>
        <begin position="205"/>
        <end position="235"/>
    </location>
</feature>
<dbReference type="Pfam" id="PF03445">
    <property type="entry name" value="DUF294"/>
    <property type="match status" value="1"/>
</dbReference>
<dbReference type="SUPFAM" id="SSF81301">
    <property type="entry name" value="Nucleotidyltransferase"/>
    <property type="match status" value="1"/>
</dbReference>
<feature type="domain" description="Protein-PII uridylyltransferase N-terminal" evidence="2">
    <location>
        <begin position="428"/>
        <end position="506"/>
    </location>
</feature>
<accession>A0A6P5AS62</accession>
<dbReference type="Proteomes" id="UP000515135">
    <property type="component" value="Unplaced"/>
</dbReference>
<dbReference type="InterPro" id="IPR019734">
    <property type="entry name" value="TPR_rpt"/>
</dbReference>